<dbReference type="SUPFAM" id="SSF48452">
    <property type="entry name" value="TPR-like"/>
    <property type="match status" value="1"/>
</dbReference>
<dbReference type="InterPro" id="IPR016032">
    <property type="entry name" value="Sig_transdc_resp-reg_C-effctor"/>
</dbReference>
<dbReference type="InterPro" id="IPR011990">
    <property type="entry name" value="TPR-like_helical_dom_sf"/>
</dbReference>
<evidence type="ECO:0000259" key="4">
    <source>
        <dbReference type="PROSITE" id="PS51755"/>
    </source>
</evidence>
<accession>A0ABT9QTB1</accession>
<comment type="similarity">
    <text evidence="1">Belongs to the AfsR/DnrI/RedD regulatory family.</text>
</comment>
<evidence type="ECO:0000256" key="2">
    <source>
        <dbReference type="ARBA" id="ARBA00023125"/>
    </source>
</evidence>
<feature type="domain" description="OmpR/PhoB-type" evidence="4">
    <location>
        <begin position="1"/>
        <end position="105"/>
    </location>
</feature>
<dbReference type="InterPro" id="IPR001867">
    <property type="entry name" value="OmpR/PhoB-type_DNA-bd"/>
</dbReference>
<dbReference type="SMART" id="SM01043">
    <property type="entry name" value="BTAD"/>
    <property type="match status" value="1"/>
</dbReference>
<reference evidence="5 6" key="1">
    <citation type="submission" date="2023-07" db="EMBL/GenBank/DDBJ databases">
        <title>Sequencing the genomes of 1000 actinobacteria strains.</title>
        <authorList>
            <person name="Klenk H.-P."/>
        </authorList>
    </citation>
    <scope>NUCLEOTIDE SEQUENCE [LARGE SCALE GENOMIC DNA]</scope>
    <source>
        <strain evidence="5 6">DSM 46740</strain>
    </source>
</reference>
<keyword evidence="2 3" id="KW-0238">DNA-binding</keyword>
<dbReference type="SUPFAM" id="SSF46894">
    <property type="entry name" value="C-terminal effector domain of the bipartite response regulators"/>
    <property type="match status" value="1"/>
</dbReference>
<dbReference type="Pfam" id="PF00486">
    <property type="entry name" value="Trans_reg_C"/>
    <property type="match status" value="1"/>
</dbReference>
<dbReference type="PANTHER" id="PTHR35807">
    <property type="entry name" value="TRANSCRIPTIONAL REGULATOR REDD-RELATED"/>
    <property type="match status" value="1"/>
</dbReference>
<comment type="caution">
    <text evidence="5">The sequence shown here is derived from an EMBL/GenBank/DDBJ whole genome shotgun (WGS) entry which is preliminary data.</text>
</comment>
<dbReference type="Gene3D" id="1.25.40.10">
    <property type="entry name" value="Tetratricopeptide repeat domain"/>
    <property type="match status" value="1"/>
</dbReference>
<gene>
    <name evidence="5" type="ORF">J2853_009218</name>
</gene>
<dbReference type="InterPro" id="IPR036388">
    <property type="entry name" value="WH-like_DNA-bd_sf"/>
</dbReference>
<keyword evidence="6" id="KW-1185">Reference proteome</keyword>
<evidence type="ECO:0000313" key="6">
    <source>
        <dbReference type="Proteomes" id="UP001225356"/>
    </source>
</evidence>
<proteinExistence type="inferred from homology"/>
<protein>
    <submittedName>
        <fullName evidence="5">DNA-binding SARP family transcriptional activator</fullName>
    </submittedName>
</protein>
<dbReference type="EMBL" id="JAUSQU010000001">
    <property type="protein sequence ID" value="MDP9850007.1"/>
    <property type="molecule type" value="Genomic_DNA"/>
</dbReference>
<dbReference type="Pfam" id="PF03704">
    <property type="entry name" value="BTAD"/>
    <property type="match status" value="1"/>
</dbReference>
<evidence type="ECO:0000313" key="5">
    <source>
        <dbReference type="EMBL" id="MDP9850007.1"/>
    </source>
</evidence>
<sequence length="270" mass="31426">MLTDSTPAVTVHCLGNFRLEINGRPVAHWRAGKARALFQYLLVNRDRLIHRDRLHEVLWPDSDDRSSSSLKVAVHAVRRVLGTYDRDDGFRLIHQDHGYMLQAQNAWVDLEEFERAFQRARDAWALKDHQRALEWFQTTADLYTGDFLASETGDWINEQRQWAQGLALRALAVLRADSLEREDWAAAMHWCRRIIALDPYHEDTYQTLMMIHGELGELGRARDWYELCRRRLSKDLDAEPAERTERILASLTRRRNRPLVPALAGPSSAF</sequence>
<evidence type="ECO:0000256" key="1">
    <source>
        <dbReference type="ARBA" id="ARBA00005820"/>
    </source>
</evidence>
<dbReference type="GO" id="GO:0003677">
    <property type="term" value="F:DNA binding"/>
    <property type="evidence" value="ECO:0007669"/>
    <property type="project" value="UniProtKB-KW"/>
</dbReference>
<dbReference type="InterPro" id="IPR005158">
    <property type="entry name" value="BTAD"/>
</dbReference>
<dbReference type="SMART" id="SM00862">
    <property type="entry name" value="Trans_reg_C"/>
    <property type="match status" value="1"/>
</dbReference>
<dbReference type="InterPro" id="IPR051677">
    <property type="entry name" value="AfsR-DnrI-RedD_regulator"/>
</dbReference>
<dbReference type="Gene3D" id="1.10.10.10">
    <property type="entry name" value="Winged helix-like DNA-binding domain superfamily/Winged helix DNA-binding domain"/>
    <property type="match status" value="1"/>
</dbReference>
<organism evidence="5 6">
    <name type="scientific">Streptosporangium lutulentum</name>
    <dbReference type="NCBI Taxonomy" id="1461250"/>
    <lineage>
        <taxon>Bacteria</taxon>
        <taxon>Bacillati</taxon>
        <taxon>Actinomycetota</taxon>
        <taxon>Actinomycetes</taxon>
        <taxon>Streptosporangiales</taxon>
        <taxon>Streptosporangiaceae</taxon>
        <taxon>Streptosporangium</taxon>
    </lineage>
</organism>
<evidence type="ECO:0000256" key="3">
    <source>
        <dbReference type="PROSITE-ProRule" id="PRU01091"/>
    </source>
</evidence>
<dbReference type="RefSeq" id="WP_307568159.1">
    <property type="nucleotide sequence ID" value="NZ_JAUSQU010000001.1"/>
</dbReference>
<dbReference type="Proteomes" id="UP001225356">
    <property type="component" value="Unassembled WGS sequence"/>
</dbReference>
<dbReference type="PROSITE" id="PS51755">
    <property type="entry name" value="OMPR_PHOB"/>
    <property type="match status" value="1"/>
</dbReference>
<feature type="DNA-binding region" description="OmpR/PhoB-type" evidence="3">
    <location>
        <begin position="1"/>
        <end position="105"/>
    </location>
</feature>
<name>A0ABT9QTB1_9ACTN</name>